<dbReference type="Proteomes" id="UP000515565">
    <property type="component" value="Segment"/>
</dbReference>
<gene>
    <name evidence="1" type="ORF">vBSenTO17_12</name>
</gene>
<organism evidence="1 2">
    <name type="scientific">Salmonella phage vB_SenTO17</name>
    <dbReference type="NCBI Taxonomy" id="2732254"/>
    <lineage>
        <taxon>Viruses</taxon>
        <taxon>Duplodnaviria</taxon>
        <taxon>Heunggongvirae</taxon>
        <taxon>Uroviricota</taxon>
        <taxon>Caudoviricetes</taxon>
        <taxon>Sarkviridae</taxon>
        <taxon>Guernseyvirinae</taxon>
        <taxon>Cornellvirus</taxon>
        <taxon>Cornellvirus SenTO17</taxon>
    </lineage>
</organism>
<accession>A0A7G3T3F7</accession>
<evidence type="ECO:0000313" key="1">
    <source>
        <dbReference type="EMBL" id="QJQ80395.1"/>
    </source>
</evidence>
<evidence type="ECO:0000313" key="2">
    <source>
        <dbReference type="Proteomes" id="UP000515565"/>
    </source>
</evidence>
<sequence>MNKFFWGVAFGFMLAVVIHSFSALKTLQQVFG</sequence>
<dbReference type="EMBL" id="MT012729">
    <property type="protein sequence ID" value="QJQ80395.1"/>
    <property type="molecule type" value="Genomic_DNA"/>
</dbReference>
<proteinExistence type="predicted"/>
<name>A0A7G3T3F7_9CAUD</name>
<reference evidence="1 2" key="1">
    <citation type="submission" date="2020-02" db="EMBL/GenBank/DDBJ databases">
        <authorList>
            <person name="Kosznik-Kwasnicka K."/>
            <person name="Grabowski L."/>
            <person name="Grabski M."/>
            <person name="Wegrzyn A."/>
        </authorList>
    </citation>
    <scope>NUCLEOTIDE SEQUENCE [LARGE SCALE GENOMIC DNA]</scope>
</reference>
<keyword evidence="2" id="KW-1185">Reference proteome</keyword>
<protein>
    <submittedName>
        <fullName evidence="1">Uncharacterized protein</fullName>
    </submittedName>
</protein>